<feature type="compositionally biased region" description="Pro residues" evidence="1">
    <location>
        <begin position="60"/>
        <end position="69"/>
    </location>
</feature>
<reference evidence="3 4" key="1">
    <citation type="journal article" date="2020" name="ISME J.">
        <title>Uncovering the hidden diversity of litter-decomposition mechanisms in mushroom-forming fungi.</title>
        <authorList>
            <person name="Floudas D."/>
            <person name="Bentzer J."/>
            <person name="Ahren D."/>
            <person name="Johansson T."/>
            <person name="Persson P."/>
            <person name="Tunlid A."/>
        </authorList>
    </citation>
    <scope>NUCLEOTIDE SEQUENCE [LARGE SCALE GENOMIC DNA]</scope>
    <source>
        <strain evidence="3 4">CBS 291.85</strain>
    </source>
</reference>
<keyword evidence="2" id="KW-0732">Signal</keyword>
<evidence type="ECO:0000313" key="4">
    <source>
        <dbReference type="Proteomes" id="UP000559256"/>
    </source>
</evidence>
<organism evidence="3 4">
    <name type="scientific">Tetrapyrgos nigripes</name>
    <dbReference type="NCBI Taxonomy" id="182062"/>
    <lineage>
        <taxon>Eukaryota</taxon>
        <taxon>Fungi</taxon>
        <taxon>Dikarya</taxon>
        <taxon>Basidiomycota</taxon>
        <taxon>Agaricomycotina</taxon>
        <taxon>Agaricomycetes</taxon>
        <taxon>Agaricomycetidae</taxon>
        <taxon>Agaricales</taxon>
        <taxon>Marasmiineae</taxon>
        <taxon>Marasmiaceae</taxon>
        <taxon>Tetrapyrgos</taxon>
    </lineage>
</organism>
<feature type="compositionally biased region" description="Low complexity" evidence="1">
    <location>
        <begin position="107"/>
        <end position="117"/>
    </location>
</feature>
<comment type="caution">
    <text evidence="3">The sequence shown here is derived from an EMBL/GenBank/DDBJ whole genome shotgun (WGS) entry which is preliminary data.</text>
</comment>
<dbReference type="EMBL" id="JAACJM010000019">
    <property type="protein sequence ID" value="KAF5367472.1"/>
    <property type="molecule type" value="Genomic_DNA"/>
</dbReference>
<feature type="region of interest" description="Disordered" evidence="1">
    <location>
        <begin position="39"/>
        <end position="125"/>
    </location>
</feature>
<gene>
    <name evidence="3" type="ORF">D9758_003685</name>
</gene>
<name>A0A8H5GM51_9AGAR</name>
<evidence type="ECO:0000256" key="2">
    <source>
        <dbReference type="SAM" id="SignalP"/>
    </source>
</evidence>
<feature type="chain" id="PRO_5034378161" evidence="2">
    <location>
        <begin position="19"/>
        <end position="290"/>
    </location>
</feature>
<keyword evidence="4" id="KW-1185">Reference proteome</keyword>
<feature type="region of interest" description="Disordered" evidence="1">
    <location>
        <begin position="258"/>
        <end position="290"/>
    </location>
</feature>
<dbReference type="OrthoDB" id="3236720at2759"/>
<feature type="signal peptide" evidence="2">
    <location>
        <begin position="1"/>
        <end position="18"/>
    </location>
</feature>
<accession>A0A8H5GM51</accession>
<protein>
    <submittedName>
        <fullName evidence="3">Uncharacterized protein</fullName>
    </submittedName>
</protein>
<feature type="compositionally biased region" description="Low complexity" evidence="1">
    <location>
        <begin position="77"/>
        <end position="97"/>
    </location>
</feature>
<dbReference type="AlphaFoldDB" id="A0A8H5GM51"/>
<proteinExistence type="predicted"/>
<sequence length="290" mass="31513">MFKLRSVFVLSLAVFATATPVMVKREPLTGDLVNLYVRNDTAAPPPPPAPPANGTDNKNPPAPPAPPAAPSNGTDSQNNDGKQDNNGDNQQDNNGDNQQDDNKDNNNDNNNNNNNNNTSLNDYGGLQSMKGFDDFYGQGNMDGSKNAQVVVIKEQQTVCQEQRIEIIQQKLVILQEMAKRIVTELVCEVETQTIVVEQLKSGLIAFQEDVQRKTVKQVGFDEKVSSLTKNILNDDGSLNLDDLNFKGSDVGNNTVVVSGDNWNDETSPDSVQKALDAAKNAHKATSSDEL</sequence>
<evidence type="ECO:0000256" key="1">
    <source>
        <dbReference type="SAM" id="MobiDB-lite"/>
    </source>
</evidence>
<evidence type="ECO:0000313" key="3">
    <source>
        <dbReference type="EMBL" id="KAF5367472.1"/>
    </source>
</evidence>
<dbReference type="Proteomes" id="UP000559256">
    <property type="component" value="Unassembled WGS sequence"/>
</dbReference>